<dbReference type="EMBL" id="PUEC01000010">
    <property type="protein sequence ID" value="PWB02683.1"/>
    <property type="molecule type" value="Genomic_DNA"/>
</dbReference>
<dbReference type="Proteomes" id="UP000244905">
    <property type="component" value="Unassembled WGS sequence"/>
</dbReference>
<dbReference type="PROSITE" id="PS51257">
    <property type="entry name" value="PROKAR_LIPOPROTEIN"/>
    <property type="match status" value="1"/>
</dbReference>
<evidence type="ECO:0000313" key="2">
    <source>
        <dbReference type="EMBL" id="PWB02683.1"/>
    </source>
</evidence>
<comment type="caution">
    <text evidence="2">The sequence shown here is derived from an EMBL/GenBank/DDBJ whole genome shotgun (WGS) entry which is preliminary data.</text>
</comment>
<dbReference type="Gene3D" id="2.30.30.40">
    <property type="entry name" value="SH3 Domains"/>
    <property type="match status" value="1"/>
</dbReference>
<name>A0A2V1IRD1_9BACT</name>
<sequence length="224" mass="24692">MKSVFSKITLIIAVGAAMLTASCSKEVPETYVAVKMAGIELKSSPDAKSETIAPASMGEIFRFTEFPADGWVKVRNIATGTEGYLDTLAFSRSKFPLLAPELAEQEVDEAYLVNTETTDICEQSLGWSFWKVGDGDDVRAFLSESTVYTDGRIRGYQTYYKGVARNGYLLLDEQVEYGEENGTKLESPIIVWEDIADHHGVYVNGKLYMPANSGSGFDTDDWGE</sequence>
<reference evidence="3" key="1">
    <citation type="submission" date="2018-02" db="EMBL/GenBank/DDBJ databases">
        <authorList>
            <person name="Clavel T."/>
            <person name="Strowig T."/>
        </authorList>
    </citation>
    <scope>NUCLEOTIDE SEQUENCE [LARGE SCALE GENOMIC DNA]</scope>
    <source>
        <strain evidence="3">DSM 103720</strain>
    </source>
</reference>
<evidence type="ECO:0000313" key="3">
    <source>
        <dbReference type="Proteomes" id="UP000244905"/>
    </source>
</evidence>
<evidence type="ECO:0000256" key="1">
    <source>
        <dbReference type="SAM" id="SignalP"/>
    </source>
</evidence>
<dbReference type="RefSeq" id="WP_107031957.1">
    <property type="nucleotide sequence ID" value="NZ_CAOVAQ010000055.1"/>
</dbReference>
<proteinExistence type="predicted"/>
<keyword evidence="3" id="KW-1185">Reference proteome</keyword>
<protein>
    <submittedName>
        <fullName evidence="2">SH3 domain-containing protein</fullName>
    </submittedName>
</protein>
<organism evidence="2 3">
    <name type="scientific">Duncaniella muris</name>
    <dbReference type="NCBI Taxonomy" id="2094150"/>
    <lineage>
        <taxon>Bacteria</taxon>
        <taxon>Pseudomonadati</taxon>
        <taxon>Bacteroidota</taxon>
        <taxon>Bacteroidia</taxon>
        <taxon>Bacteroidales</taxon>
        <taxon>Muribaculaceae</taxon>
        <taxon>Duncaniella</taxon>
    </lineage>
</organism>
<accession>A0A2V1IRD1</accession>
<feature type="chain" id="PRO_5016152146" evidence="1">
    <location>
        <begin position="22"/>
        <end position="224"/>
    </location>
</feature>
<dbReference type="GeneID" id="82525802"/>
<dbReference type="AlphaFoldDB" id="A0A2V1IRD1"/>
<gene>
    <name evidence="2" type="ORF">C5O23_05535</name>
</gene>
<keyword evidence="1" id="KW-0732">Signal</keyword>
<feature type="signal peptide" evidence="1">
    <location>
        <begin position="1"/>
        <end position="21"/>
    </location>
</feature>